<accession>A0ABS7J5C8</accession>
<name>A0ABS7J5C8_9SPHN</name>
<evidence type="ECO:0000313" key="2">
    <source>
        <dbReference type="Proteomes" id="UP000755104"/>
    </source>
</evidence>
<comment type="caution">
    <text evidence="1">The sequence shown here is derived from an EMBL/GenBank/DDBJ whole genome shotgun (WGS) entry which is preliminary data.</text>
</comment>
<dbReference type="RefSeq" id="WP_221556848.1">
    <property type="nucleotide sequence ID" value="NZ_JAIGNO010000003.1"/>
</dbReference>
<gene>
    <name evidence="1" type="ORF">K3174_06140</name>
</gene>
<evidence type="ECO:0008006" key="3">
    <source>
        <dbReference type="Google" id="ProtNLM"/>
    </source>
</evidence>
<keyword evidence="2" id="KW-1185">Reference proteome</keyword>
<dbReference type="Proteomes" id="UP000755104">
    <property type="component" value="Unassembled WGS sequence"/>
</dbReference>
<evidence type="ECO:0000313" key="1">
    <source>
        <dbReference type="EMBL" id="MBX7482103.1"/>
    </source>
</evidence>
<sequence length="118" mass="12400">MTEIQGSKDCGNSPKNKAVQDIAIGLAVGDIAPDLIDDDVVWQPTDSEAVSGRETLMKSLADQPVPQSVTVDHAVSHGKVGAASGEIILANGHRRRFCHVIEFTSAKAACVAAIKSYT</sequence>
<proteinExistence type="predicted"/>
<reference evidence="1 2" key="1">
    <citation type="submission" date="2021-08" db="EMBL/GenBank/DDBJ databases">
        <title>Comparative Genomics Analysis of the Genus Qipengyuania Reveals Extensive Genetic Diversity and Metabolic Versatility, Including the Description of Fifteen Novel Species.</title>
        <authorList>
            <person name="Liu Y."/>
        </authorList>
    </citation>
    <scope>NUCLEOTIDE SEQUENCE [LARGE SCALE GENOMIC DNA]</scope>
    <source>
        <strain evidence="1 2">6D47A</strain>
    </source>
</reference>
<protein>
    <recommendedName>
        <fullName evidence="3">SnoaL-like domain-containing protein</fullName>
    </recommendedName>
</protein>
<dbReference type="EMBL" id="JAIGNO010000003">
    <property type="protein sequence ID" value="MBX7482103.1"/>
    <property type="molecule type" value="Genomic_DNA"/>
</dbReference>
<dbReference type="Gene3D" id="3.10.450.50">
    <property type="match status" value="1"/>
</dbReference>
<organism evidence="1 2">
    <name type="scientific">Qipengyuania qiaonensis</name>
    <dbReference type="NCBI Taxonomy" id="2867240"/>
    <lineage>
        <taxon>Bacteria</taxon>
        <taxon>Pseudomonadati</taxon>
        <taxon>Pseudomonadota</taxon>
        <taxon>Alphaproteobacteria</taxon>
        <taxon>Sphingomonadales</taxon>
        <taxon>Erythrobacteraceae</taxon>
        <taxon>Qipengyuania</taxon>
    </lineage>
</organism>